<keyword evidence="2" id="KW-0812">Transmembrane</keyword>
<accession>A0A559J0F5</accession>
<evidence type="ECO:0000259" key="3">
    <source>
        <dbReference type="Pfam" id="PF13786"/>
    </source>
</evidence>
<dbReference type="AlphaFoldDB" id="A0A559J0F5"/>
<comment type="caution">
    <text evidence="4">The sequence shown here is derived from an EMBL/GenBank/DDBJ whole genome shotgun (WGS) entry which is preliminary data.</text>
</comment>
<dbReference type="Proteomes" id="UP000318102">
    <property type="component" value="Unassembled WGS sequence"/>
</dbReference>
<feature type="region of interest" description="Disordered" evidence="1">
    <location>
        <begin position="1"/>
        <end position="22"/>
    </location>
</feature>
<feature type="transmembrane region" description="Helical" evidence="2">
    <location>
        <begin position="61"/>
        <end position="80"/>
    </location>
</feature>
<reference evidence="4 5" key="1">
    <citation type="submission" date="2019-07" db="EMBL/GenBank/DDBJ databases">
        <authorList>
            <person name="Kim J."/>
        </authorList>
    </citation>
    <scope>NUCLEOTIDE SEQUENCE [LARGE SCALE GENOMIC DNA]</scope>
    <source>
        <strain evidence="4 5">N4</strain>
    </source>
</reference>
<dbReference type="InterPro" id="IPR025436">
    <property type="entry name" value="DUF4179"/>
</dbReference>
<evidence type="ECO:0000313" key="4">
    <source>
        <dbReference type="EMBL" id="TVX93357.1"/>
    </source>
</evidence>
<protein>
    <submittedName>
        <fullName evidence="4">DUF4179 domain-containing protein</fullName>
    </submittedName>
</protein>
<gene>
    <name evidence="4" type="ORF">FPZ44_10020</name>
</gene>
<dbReference type="EMBL" id="VNJK01000001">
    <property type="protein sequence ID" value="TVX93357.1"/>
    <property type="molecule type" value="Genomic_DNA"/>
</dbReference>
<keyword evidence="2" id="KW-1133">Transmembrane helix</keyword>
<organism evidence="4 5">
    <name type="scientific">Paenibacillus agilis</name>
    <dbReference type="NCBI Taxonomy" id="3020863"/>
    <lineage>
        <taxon>Bacteria</taxon>
        <taxon>Bacillati</taxon>
        <taxon>Bacillota</taxon>
        <taxon>Bacilli</taxon>
        <taxon>Bacillales</taxon>
        <taxon>Paenibacillaceae</taxon>
        <taxon>Paenibacillus</taxon>
    </lineage>
</organism>
<evidence type="ECO:0000256" key="2">
    <source>
        <dbReference type="SAM" id="Phobius"/>
    </source>
</evidence>
<dbReference type="RefSeq" id="WP_144989762.1">
    <property type="nucleotide sequence ID" value="NZ_VNJK01000001.1"/>
</dbReference>
<feature type="compositionally biased region" description="Polar residues" evidence="1">
    <location>
        <begin position="7"/>
        <end position="17"/>
    </location>
</feature>
<evidence type="ECO:0000313" key="5">
    <source>
        <dbReference type="Proteomes" id="UP000318102"/>
    </source>
</evidence>
<keyword evidence="2" id="KW-0472">Membrane</keyword>
<dbReference type="Pfam" id="PF13786">
    <property type="entry name" value="DUF4179"/>
    <property type="match status" value="1"/>
</dbReference>
<sequence>MKKRTSEIGNHSQQLGNDDSHSYPDFDAMWMRIEAARNKQDKLRTSTDPAQTRPLIRRRRLAALSVAAFVLLATPALAYLTGKWDFIFHSGIKSALQHGFGHPINKTVANKGVTFTIDTAVSDDNGTALLYSLDTGDEQEKKWVFDQFEFKDNNGNSIARMDNKQAMKMNWNKGYYSHVWDKESLTYKGFFDTSWTFSGNEASVQLHTRGLQAYDYIRKPIALDPRKTEVQIFPIHDGGIKELKVQFVKGEKEQVVIKHSFSYTDDSIFKIVDPQVQVRRGEDIVNRSGYKMSAPIEIDGQMERGSQESYRLDELLQSGISFEFVYALKGKHIEGEWNFDMISLNKEKSLQASIIRNLDIPILSEQGDSIIHKLIIRPTGIKLEVENKKEFRRIPYREVSLLVNGRKLKGGETSEYAYTPSHGYKQLYTFTVSPDLHLTKDTPIQLLLEHEVEEYRDYKQPIKLRYISDEKKEILVNIEGYPVKISYYTKDGDLYVENESENLSFSGVTQTYMKRGNEKVYGEVLFYPWEDNWLDWENSNKFVNIYHDFKGSDTDLYLHEFQIRHRDREKKVKLQ</sequence>
<feature type="domain" description="DUF4179" evidence="3">
    <location>
        <begin position="62"/>
        <end position="133"/>
    </location>
</feature>
<proteinExistence type="predicted"/>
<name>A0A559J0F5_9BACL</name>
<dbReference type="Gene3D" id="2.60.40.1630">
    <property type="entry name" value="bacillus anthracis domain"/>
    <property type="match status" value="1"/>
</dbReference>
<dbReference type="OrthoDB" id="2770170at2"/>
<evidence type="ECO:0000256" key="1">
    <source>
        <dbReference type="SAM" id="MobiDB-lite"/>
    </source>
</evidence>
<keyword evidence="5" id="KW-1185">Reference proteome</keyword>